<dbReference type="Proteomes" id="UP000708208">
    <property type="component" value="Unassembled WGS sequence"/>
</dbReference>
<organism evidence="2 3">
    <name type="scientific">Allacma fusca</name>
    <dbReference type="NCBI Taxonomy" id="39272"/>
    <lineage>
        <taxon>Eukaryota</taxon>
        <taxon>Metazoa</taxon>
        <taxon>Ecdysozoa</taxon>
        <taxon>Arthropoda</taxon>
        <taxon>Hexapoda</taxon>
        <taxon>Collembola</taxon>
        <taxon>Symphypleona</taxon>
        <taxon>Sminthuridae</taxon>
        <taxon>Allacma</taxon>
    </lineage>
</organism>
<evidence type="ECO:0000313" key="2">
    <source>
        <dbReference type="EMBL" id="CAG7721709.1"/>
    </source>
</evidence>
<gene>
    <name evidence="2" type="ORF">AFUS01_LOCUS10905</name>
</gene>
<sequence length="258" mass="29576">SEEHEKKGVAYLKKVPPPSIFDSSDDEEGIKTGKGRSSVEPESTENEDDFKKQLDEELESYWKRKSSGVEEEVTKTPIKKRKILPPPSLTELSQLPELVKEKVEFISAAHKRLVYILPISKQCIPKLPTSVKEGRDAIRDITVQLYGPPEAFGPMKETPLRGVIIQGMKADIISAMMVIHDWIILTERMEEWKGKEYEGLKIMQEKIPNFAIPYEVSSILDLAQRPIKEVKRKKYCHACWKTEHGKCQYAERSSKDYS</sequence>
<reference evidence="2" key="1">
    <citation type="submission" date="2021-06" db="EMBL/GenBank/DDBJ databases">
        <authorList>
            <person name="Hodson N. C."/>
            <person name="Mongue J. A."/>
            <person name="Jaron S. K."/>
        </authorList>
    </citation>
    <scope>NUCLEOTIDE SEQUENCE</scope>
</reference>
<dbReference type="AlphaFoldDB" id="A0A8J2JU03"/>
<comment type="caution">
    <text evidence="2">The sequence shown here is derived from an EMBL/GenBank/DDBJ whole genome shotgun (WGS) entry which is preliminary data.</text>
</comment>
<evidence type="ECO:0000256" key="1">
    <source>
        <dbReference type="SAM" id="MobiDB-lite"/>
    </source>
</evidence>
<keyword evidence="3" id="KW-1185">Reference proteome</keyword>
<proteinExistence type="predicted"/>
<name>A0A8J2JU03_9HEXA</name>
<dbReference type="EMBL" id="CAJVCH010082050">
    <property type="protein sequence ID" value="CAG7721709.1"/>
    <property type="molecule type" value="Genomic_DNA"/>
</dbReference>
<protein>
    <submittedName>
        <fullName evidence="2">Uncharacterized protein</fullName>
    </submittedName>
</protein>
<accession>A0A8J2JU03</accession>
<evidence type="ECO:0000313" key="3">
    <source>
        <dbReference type="Proteomes" id="UP000708208"/>
    </source>
</evidence>
<feature type="region of interest" description="Disordered" evidence="1">
    <location>
        <begin position="1"/>
        <end position="51"/>
    </location>
</feature>
<feature type="non-terminal residue" evidence="2">
    <location>
        <position position="1"/>
    </location>
</feature>
<feature type="non-terminal residue" evidence="2">
    <location>
        <position position="258"/>
    </location>
</feature>